<dbReference type="AlphaFoldDB" id="N2AAH5"/>
<dbReference type="PATRIC" id="fig|1235802.3.peg.3912"/>
<name>N2AAH5_9FIRM</name>
<sequence>MIYKHAVLGETPELFKETAEWVHEELERIERNERAAGKVMESIQPLLDRKRENLISVQGQTKILQGIPEIKKADI</sequence>
<keyword evidence="2" id="KW-1185">Reference proteome</keyword>
<organism evidence="1 2">
    <name type="scientific">Eubacterium plexicaudatum ASF492</name>
    <dbReference type="NCBI Taxonomy" id="1235802"/>
    <lineage>
        <taxon>Bacteria</taxon>
        <taxon>Bacillati</taxon>
        <taxon>Bacillota</taxon>
        <taxon>Clostridia</taxon>
        <taxon>Eubacteriales</taxon>
        <taxon>Eubacteriaceae</taxon>
        <taxon>Eubacterium</taxon>
    </lineage>
</organism>
<dbReference type="HOGENOM" id="CLU_2665635_0_0_9"/>
<protein>
    <submittedName>
        <fullName evidence="1">Uncharacterized protein</fullName>
    </submittedName>
</protein>
<evidence type="ECO:0000313" key="2">
    <source>
        <dbReference type="Proteomes" id="UP000012589"/>
    </source>
</evidence>
<dbReference type="Proteomes" id="UP000012589">
    <property type="component" value="Unassembled WGS sequence"/>
</dbReference>
<evidence type="ECO:0000313" key="1">
    <source>
        <dbReference type="EMBL" id="EMZ23100.1"/>
    </source>
</evidence>
<reference evidence="1 2" key="1">
    <citation type="journal article" date="2014" name="Genome Announc.">
        <title>Draft genome sequences of the altered schaedler flora, a defined bacterial community from gnotobiotic mice.</title>
        <authorList>
            <person name="Wannemuehler M.J."/>
            <person name="Overstreet A.M."/>
            <person name="Ward D.V."/>
            <person name="Phillips G.J."/>
        </authorList>
    </citation>
    <scope>NUCLEOTIDE SEQUENCE [LARGE SCALE GENOMIC DNA]</scope>
    <source>
        <strain evidence="1 2">ASF492</strain>
    </source>
</reference>
<comment type="caution">
    <text evidence="1">The sequence shown here is derived from an EMBL/GenBank/DDBJ whole genome shotgun (WGS) entry which is preliminary data.</text>
</comment>
<gene>
    <name evidence="1" type="ORF">C823_03707</name>
</gene>
<accession>N2AAH5</accession>
<dbReference type="EMBL" id="AQFT01000110">
    <property type="protein sequence ID" value="EMZ23100.1"/>
    <property type="molecule type" value="Genomic_DNA"/>
</dbReference>
<proteinExistence type="predicted"/>
<dbReference type="STRING" id="1235802.C823_03707"/>